<dbReference type="AlphaFoldDB" id="S5TMC8"/>
<protein>
    <submittedName>
        <fullName evidence="1">Phosphatase SCF7619c</fullName>
    </submittedName>
</protein>
<proteinExistence type="predicted"/>
<sequence>MHFTSAIALCEAAGCVVTNLAGGPLHTGVQGLVAAADAETHAAILALIERPDPG</sequence>
<name>S5TMC8_9BACT</name>
<dbReference type="Gene3D" id="3.40.190.80">
    <property type="match status" value="1"/>
</dbReference>
<dbReference type="EMBL" id="KF264546">
    <property type="protein sequence ID" value="AGS49523.1"/>
    <property type="molecule type" value="Genomic_DNA"/>
</dbReference>
<organism evidence="1">
    <name type="scientific">uncultured bacterium esnapd7</name>
    <dbReference type="NCBI Taxonomy" id="1366614"/>
    <lineage>
        <taxon>Bacteria</taxon>
        <taxon>environmental samples</taxon>
    </lineage>
</organism>
<reference evidence="1" key="1">
    <citation type="journal article" date="2013" name="Proc. Natl. Acad. Sci. U.S.A.">
        <title>Mapping gene clusters within arrayed metagenomic libraries to expand the structural diversity of biomedically relevant natural products.</title>
        <authorList>
            <person name="Owen J.G."/>
            <person name="Reddy B.V."/>
            <person name="Ternei M.A."/>
            <person name="Charlop-Powers Z."/>
            <person name="Calle P.Y."/>
            <person name="Kim J.H."/>
            <person name="Brady S.F."/>
        </authorList>
    </citation>
    <scope>NUCLEOTIDE SEQUENCE</scope>
</reference>
<dbReference type="SUPFAM" id="SSF56655">
    <property type="entry name" value="Carbohydrate phosphatase"/>
    <property type="match status" value="1"/>
</dbReference>
<accession>S5TMC8</accession>
<evidence type="ECO:0000313" key="1">
    <source>
        <dbReference type="EMBL" id="AGS49523.1"/>
    </source>
</evidence>